<evidence type="ECO:0000313" key="2">
    <source>
        <dbReference type="Proteomes" id="UP000092460"/>
    </source>
</evidence>
<dbReference type="EMBL" id="JXJN01019564">
    <property type="status" value="NOT_ANNOTATED_CDS"/>
    <property type="molecule type" value="Genomic_DNA"/>
</dbReference>
<keyword evidence="2" id="KW-1185">Reference proteome</keyword>
<reference evidence="2" key="1">
    <citation type="submission" date="2015-01" db="EMBL/GenBank/DDBJ databases">
        <authorList>
            <person name="Aksoy S."/>
            <person name="Warren W."/>
            <person name="Wilson R.K."/>
        </authorList>
    </citation>
    <scope>NUCLEOTIDE SEQUENCE [LARGE SCALE GENOMIC DNA]</scope>
    <source>
        <strain evidence="2">IAEA</strain>
    </source>
</reference>
<accession>A0A1B0BS83</accession>
<organism evidence="1 2">
    <name type="scientific">Glossina palpalis gambiensis</name>
    <dbReference type="NCBI Taxonomy" id="67801"/>
    <lineage>
        <taxon>Eukaryota</taxon>
        <taxon>Metazoa</taxon>
        <taxon>Ecdysozoa</taxon>
        <taxon>Arthropoda</taxon>
        <taxon>Hexapoda</taxon>
        <taxon>Insecta</taxon>
        <taxon>Pterygota</taxon>
        <taxon>Neoptera</taxon>
        <taxon>Endopterygota</taxon>
        <taxon>Diptera</taxon>
        <taxon>Brachycera</taxon>
        <taxon>Muscomorpha</taxon>
        <taxon>Hippoboscoidea</taxon>
        <taxon>Glossinidae</taxon>
        <taxon>Glossina</taxon>
    </lineage>
</organism>
<dbReference type="Proteomes" id="UP000092460">
    <property type="component" value="Unassembled WGS sequence"/>
</dbReference>
<proteinExistence type="predicted"/>
<sequence length="161" mass="17908">QNICSDSSKLVNEHKNTVAQDPIDSISIPHATQDAQERFDKSTNKSTDIISTPAIDCALILPLPRRMITVSLLSSNTSLNNIDNIIRLHVDMNITDINIRQFNCSQVRDISPFNLYFPSGELEFLLSGLFCPAEALMREFVSRSKSCHRAVALPPSNTGTY</sequence>
<evidence type="ECO:0000313" key="1">
    <source>
        <dbReference type="EnsemblMetazoa" id="GPPI038975-PA"/>
    </source>
</evidence>
<reference evidence="1" key="2">
    <citation type="submission" date="2020-05" db="UniProtKB">
        <authorList>
            <consortium name="EnsemblMetazoa"/>
        </authorList>
    </citation>
    <scope>IDENTIFICATION</scope>
    <source>
        <strain evidence="1">IAEA</strain>
    </source>
</reference>
<dbReference type="EnsemblMetazoa" id="GPPI038975-RA">
    <property type="protein sequence ID" value="GPPI038975-PA"/>
    <property type="gene ID" value="GPPI038975"/>
</dbReference>
<dbReference type="VEuPathDB" id="VectorBase:GPPI038975"/>
<protein>
    <submittedName>
        <fullName evidence="1">Uncharacterized protein</fullName>
    </submittedName>
</protein>
<dbReference type="AlphaFoldDB" id="A0A1B0BS83"/>
<name>A0A1B0BS83_9MUSC</name>